<proteinExistence type="predicted"/>
<dbReference type="GO" id="GO:0051301">
    <property type="term" value="P:cell division"/>
    <property type="evidence" value="ECO:0007669"/>
    <property type="project" value="TreeGrafter"/>
</dbReference>
<protein>
    <submittedName>
        <fullName evidence="4">ATPase</fullName>
    </submittedName>
</protein>
<dbReference type="PANTHER" id="PTHR12169:SF6">
    <property type="entry name" value="AFG1-LIKE ATPASE"/>
    <property type="match status" value="1"/>
</dbReference>
<dbReference type="GO" id="GO:0032153">
    <property type="term" value="C:cell division site"/>
    <property type="evidence" value="ECO:0007669"/>
    <property type="project" value="TreeGrafter"/>
</dbReference>
<sequence>MSVFDTTAQELGFALDAAQQRAVAVLAGSDRNVYLWGPVGRGKSWLMATYFAAVPTDRKKRIHFHEFFRDLHLAIRRHRSNLSAALDELLSDVDLLCFDEFHVHDPADGKFIARLVPALLERRIRVVLTSNYPPWSLLPNPLFHDDFLPTIELIESSLTVVAIDGALDYRTTSRHEGGFAAGWWVTPGTAEQRAHLGLCPPDHGERTILVPAGHAVHARRVTEHSVWFDFGDLCGTTTAPADYLALATSHREWVIDEVPDLRTAGREAAQRFANLVDVLYDQDVTPVFLAATPVADLIAGARLRLDIARIASRLGQLGAVEAEEGSRPEPNRASVPIDFPERGDR</sequence>
<dbReference type="GO" id="GO:0005524">
    <property type="term" value="F:ATP binding"/>
    <property type="evidence" value="ECO:0007669"/>
    <property type="project" value="UniProtKB-KW"/>
</dbReference>
<dbReference type="PANTHER" id="PTHR12169">
    <property type="entry name" value="ATPASE N2B"/>
    <property type="match status" value="1"/>
</dbReference>
<dbReference type="InterPro" id="IPR027417">
    <property type="entry name" value="P-loop_NTPase"/>
</dbReference>
<keyword evidence="2" id="KW-0067">ATP-binding</keyword>
<dbReference type="Proteomes" id="UP000249091">
    <property type="component" value="Chromosome 1"/>
</dbReference>
<dbReference type="NCBIfam" id="NF040713">
    <property type="entry name" value="ZapE"/>
    <property type="match status" value="1"/>
</dbReference>
<dbReference type="EMBL" id="LS483468">
    <property type="protein sequence ID" value="SQI34154.1"/>
    <property type="molecule type" value="Genomic_DNA"/>
</dbReference>
<reference evidence="4 5" key="1">
    <citation type="submission" date="2018-06" db="EMBL/GenBank/DDBJ databases">
        <authorList>
            <consortium name="Pathogen Informatics"/>
            <person name="Doyle S."/>
        </authorList>
    </citation>
    <scope>NUCLEOTIDE SEQUENCE [LARGE SCALE GENOMIC DNA]</scope>
    <source>
        <strain evidence="4 5">NCTC10994</strain>
    </source>
</reference>
<dbReference type="AlphaFoldDB" id="A0A2X4XC43"/>
<evidence type="ECO:0000256" key="1">
    <source>
        <dbReference type="ARBA" id="ARBA00022741"/>
    </source>
</evidence>
<accession>A0A2X4XC43</accession>
<organism evidence="4 5">
    <name type="scientific">Rhodococcus coprophilus</name>
    <dbReference type="NCBI Taxonomy" id="38310"/>
    <lineage>
        <taxon>Bacteria</taxon>
        <taxon>Bacillati</taxon>
        <taxon>Actinomycetota</taxon>
        <taxon>Actinomycetes</taxon>
        <taxon>Mycobacteriales</taxon>
        <taxon>Nocardiaceae</taxon>
        <taxon>Rhodococcus</taxon>
    </lineage>
</organism>
<dbReference type="GO" id="GO:0016887">
    <property type="term" value="F:ATP hydrolysis activity"/>
    <property type="evidence" value="ECO:0007669"/>
    <property type="project" value="InterPro"/>
</dbReference>
<evidence type="ECO:0000313" key="4">
    <source>
        <dbReference type="EMBL" id="SQI34154.1"/>
    </source>
</evidence>
<dbReference type="STRING" id="1219011.GCA_001895045_02491"/>
<keyword evidence="5" id="KW-1185">Reference proteome</keyword>
<gene>
    <name evidence="4" type="primary">yhcM_2</name>
    <name evidence="4" type="ORF">NCTC10994_02722</name>
</gene>
<dbReference type="SUPFAM" id="SSF52540">
    <property type="entry name" value="P-loop containing nucleoside triphosphate hydrolases"/>
    <property type="match status" value="1"/>
</dbReference>
<feature type="region of interest" description="Disordered" evidence="3">
    <location>
        <begin position="321"/>
        <end position="345"/>
    </location>
</feature>
<name>A0A2X4XC43_9NOCA</name>
<dbReference type="KEGG" id="rcr:NCTC10994_02722"/>
<dbReference type="Pfam" id="PF03969">
    <property type="entry name" value="AFG1_ATPase"/>
    <property type="match status" value="1"/>
</dbReference>
<dbReference type="GO" id="GO:0005737">
    <property type="term" value="C:cytoplasm"/>
    <property type="evidence" value="ECO:0007669"/>
    <property type="project" value="TreeGrafter"/>
</dbReference>
<keyword evidence="1" id="KW-0547">Nucleotide-binding</keyword>
<dbReference type="Gene3D" id="3.40.50.300">
    <property type="entry name" value="P-loop containing nucleotide triphosphate hydrolases"/>
    <property type="match status" value="1"/>
</dbReference>
<dbReference type="InterPro" id="IPR005654">
    <property type="entry name" value="ATPase_AFG1-like"/>
</dbReference>
<evidence type="ECO:0000256" key="3">
    <source>
        <dbReference type="SAM" id="MobiDB-lite"/>
    </source>
</evidence>
<evidence type="ECO:0000256" key="2">
    <source>
        <dbReference type="ARBA" id="ARBA00022840"/>
    </source>
</evidence>
<evidence type="ECO:0000313" key="5">
    <source>
        <dbReference type="Proteomes" id="UP000249091"/>
    </source>
</evidence>